<feature type="compositionally biased region" description="Low complexity" evidence="1">
    <location>
        <begin position="466"/>
        <end position="506"/>
    </location>
</feature>
<evidence type="ECO:0000313" key="2">
    <source>
        <dbReference type="EMBL" id="TBU61884.1"/>
    </source>
</evidence>
<feature type="compositionally biased region" description="Low complexity" evidence="1">
    <location>
        <begin position="525"/>
        <end position="535"/>
    </location>
</feature>
<sequence length="995" mass="104355">MRSARPAGSRAETPAVRTLPPFSTNWAALAAWIQRTSRVFRHYPPTSLLLYALSKQWKSRTLVLTSSPCPPSGPPTHTTSFSSQSQSPYSTLSSSSQPQHVAHLHVFKSDGVNDREMERVEIGADSVVFVADEEIGGRRGVVKVGGVGGAEMTLSMADQSEWIDAIKQAVLSERSVRAGLGALTHSNGVEPRGDLDVMLSMRAQGIFTPPPPATPVTSMSSAASHNMTAGGTTSSPVPSLRSISPQLSRPPSVAVSALRGLFGANRPRSPSAATLDTSMNVVSERDGTETPPPMEDSSFGRAGTSLLSMLRSNSVSGERPLSPTTPISSVPTTPRVGTTSPVDLPIQMGLISPPGPVPSLDQKILQDHDRDSLLPSIGRDRNIGLGLTGLNGGSLDEHVTRFHSSGIPSFGSASLQPPPRRRAWTASGAPPVARANGDRNGFAYTHANLSTAETLGVRHNGSAFLSPPVTTSPAMSTSTSPSVNSPSTTSSPKFSPSPSLSPSLSANGGGGLSASPSKDDGQPRSSWSSVSSLGSGEQQPPRTSFEFGTKRWSRQGVLPRRLSPPNGPPPATPPSGPAPLSPSSPGRTSLHQQRPHPYAADSPPSRSSSQRSAHSPQSIISGFQSFSKRASGSSQRSDSTVSTTQSHATPAARGSGLLGQALTLSMPQATTHVRPRSSHRVSMPPPQRPVPSMALPPTPQSGVDEFGSGGSGRTEVIPLPSPMPLPTLKAYPTRPPHSAPATKTTFRETFTLRASRFSLSPPTTQPPSSALPPRPDEVPATRASRHRRSTSGGTPNLPTIPASPNPLITPAAPPNGPLPPPPIAPTPSRPTPTLLIKRRLRMLSAPSPSPPPSVPIPNPPSPAPSSINPYSVPSTPIGEPIISFQNDTSFMSISTTPPQSPLSVISPPLVSPLLPPPPEQSPEMRGITSLSPPPRRGSKQISVLQMEDSEDEDEIEQGDEEEKLVEFKLDGDSGSEPERKPLSLSPQASLEDVRT</sequence>
<dbReference type="STRING" id="114155.A0A4Q9Q5J7"/>
<feature type="compositionally biased region" description="Polar residues" evidence="1">
    <location>
        <begin position="662"/>
        <end position="671"/>
    </location>
</feature>
<dbReference type="Proteomes" id="UP000292082">
    <property type="component" value="Unassembled WGS sequence"/>
</dbReference>
<feature type="compositionally biased region" description="Basic and acidic residues" evidence="1">
    <location>
        <begin position="964"/>
        <end position="981"/>
    </location>
</feature>
<feature type="region of interest" description="Disordered" evidence="1">
    <location>
        <begin position="265"/>
        <end position="300"/>
    </location>
</feature>
<dbReference type="InterPro" id="IPR051412">
    <property type="entry name" value="Formin_Homology_Diaphanous_sf"/>
</dbReference>
<dbReference type="GO" id="GO:0030041">
    <property type="term" value="P:actin filament polymerization"/>
    <property type="evidence" value="ECO:0007669"/>
    <property type="project" value="TreeGrafter"/>
</dbReference>
<feature type="compositionally biased region" description="Pro residues" evidence="1">
    <location>
        <begin position="565"/>
        <end position="582"/>
    </location>
</feature>
<name>A0A4Q9Q5J7_9APHY</name>
<feature type="compositionally biased region" description="Polar residues" evidence="1">
    <location>
        <begin position="619"/>
        <end position="648"/>
    </location>
</feature>
<feature type="compositionally biased region" description="Polar residues" evidence="1">
    <location>
        <begin position="215"/>
        <end position="248"/>
    </location>
</feature>
<feature type="region of interest" description="Disordered" evidence="1">
    <location>
        <begin position="314"/>
        <end position="340"/>
    </location>
</feature>
<organism evidence="2 3">
    <name type="scientific">Dichomitus squalens</name>
    <dbReference type="NCBI Taxonomy" id="114155"/>
    <lineage>
        <taxon>Eukaryota</taxon>
        <taxon>Fungi</taxon>
        <taxon>Dikarya</taxon>
        <taxon>Basidiomycota</taxon>
        <taxon>Agaricomycotina</taxon>
        <taxon>Agaricomycetes</taxon>
        <taxon>Polyporales</taxon>
        <taxon>Polyporaceae</taxon>
        <taxon>Dichomitus</taxon>
    </lineage>
</organism>
<feature type="compositionally biased region" description="Pro residues" evidence="1">
    <location>
        <begin position="909"/>
        <end position="920"/>
    </location>
</feature>
<feature type="compositionally biased region" description="Polar residues" evidence="1">
    <location>
        <begin position="271"/>
        <end position="281"/>
    </location>
</feature>
<feature type="compositionally biased region" description="Low complexity" evidence="1">
    <location>
        <begin position="599"/>
        <end position="618"/>
    </location>
</feature>
<reference evidence="2 3" key="1">
    <citation type="submission" date="2019-01" db="EMBL/GenBank/DDBJ databases">
        <title>Draft genome sequences of three monokaryotic isolates of the white-rot basidiomycete fungus Dichomitus squalens.</title>
        <authorList>
            <consortium name="DOE Joint Genome Institute"/>
            <person name="Lopez S.C."/>
            <person name="Andreopoulos B."/>
            <person name="Pangilinan J."/>
            <person name="Lipzen A."/>
            <person name="Riley R."/>
            <person name="Ahrendt S."/>
            <person name="Ng V."/>
            <person name="Barry K."/>
            <person name="Daum C."/>
            <person name="Grigoriev I.V."/>
            <person name="Hilden K.S."/>
            <person name="Makela M.R."/>
            <person name="de Vries R.P."/>
        </authorList>
    </citation>
    <scope>NUCLEOTIDE SEQUENCE [LARGE SCALE GENOMIC DNA]</scope>
    <source>
        <strain evidence="2 3">CBS 464.89</strain>
    </source>
</reference>
<proteinExistence type="predicted"/>
<feature type="region of interest" description="Disordered" evidence="1">
    <location>
        <begin position="407"/>
        <end position="437"/>
    </location>
</feature>
<feature type="region of interest" description="Disordered" evidence="1">
    <location>
        <begin position="463"/>
        <end position="995"/>
    </location>
</feature>
<dbReference type="EMBL" id="ML145096">
    <property type="protein sequence ID" value="TBU61884.1"/>
    <property type="molecule type" value="Genomic_DNA"/>
</dbReference>
<feature type="compositionally biased region" description="Pro residues" evidence="1">
    <location>
        <begin position="763"/>
        <end position="773"/>
    </location>
</feature>
<dbReference type="PANTHER" id="PTHR45691:SF6">
    <property type="entry name" value="PROTEIN DIAPHANOUS"/>
    <property type="match status" value="1"/>
</dbReference>
<feature type="compositionally biased region" description="Pro residues" evidence="1">
    <location>
        <begin position="847"/>
        <end position="863"/>
    </location>
</feature>
<feature type="region of interest" description="Disordered" evidence="1">
    <location>
        <begin position="213"/>
        <end position="248"/>
    </location>
</feature>
<evidence type="ECO:0000256" key="1">
    <source>
        <dbReference type="SAM" id="MobiDB-lite"/>
    </source>
</evidence>
<keyword evidence="3" id="KW-1185">Reference proteome</keyword>
<feature type="compositionally biased region" description="Low complexity" evidence="1">
    <location>
        <begin position="322"/>
        <end position="334"/>
    </location>
</feature>
<dbReference type="AlphaFoldDB" id="A0A4Q9Q5J7"/>
<feature type="compositionally biased region" description="Acidic residues" evidence="1">
    <location>
        <begin position="947"/>
        <end position="963"/>
    </location>
</feature>
<feature type="compositionally biased region" description="Low complexity" evidence="1">
    <location>
        <begin position="75"/>
        <end position="97"/>
    </location>
</feature>
<dbReference type="PANTHER" id="PTHR45691">
    <property type="entry name" value="PROTEIN DIAPHANOUS"/>
    <property type="match status" value="1"/>
</dbReference>
<feature type="region of interest" description="Disordered" evidence="1">
    <location>
        <begin position="66"/>
        <end position="97"/>
    </location>
</feature>
<gene>
    <name evidence="2" type="ORF">BD310DRAFT_920081</name>
</gene>
<feature type="compositionally biased region" description="Pro residues" evidence="1">
    <location>
        <begin position="683"/>
        <end position="699"/>
    </location>
</feature>
<dbReference type="GO" id="GO:0005884">
    <property type="term" value="C:actin filament"/>
    <property type="evidence" value="ECO:0007669"/>
    <property type="project" value="TreeGrafter"/>
</dbReference>
<protein>
    <recommendedName>
        <fullName evidence="4">PH domain-containing protein</fullName>
    </recommendedName>
</protein>
<feature type="compositionally biased region" description="Polar residues" evidence="1">
    <location>
        <begin position="883"/>
        <end position="896"/>
    </location>
</feature>
<feature type="compositionally biased region" description="Pro residues" evidence="1">
    <location>
        <begin position="811"/>
        <end position="830"/>
    </location>
</feature>
<evidence type="ECO:0000313" key="3">
    <source>
        <dbReference type="Proteomes" id="UP000292082"/>
    </source>
</evidence>
<evidence type="ECO:0008006" key="4">
    <source>
        <dbReference type="Google" id="ProtNLM"/>
    </source>
</evidence>
<accession>A0A4Q9Q5J7</accession>